<feature type="compositionally biased region" description="Basic and acidic residues" evidence="2">
    <location>
        <begin position="1"/>
        <end position="89"/>
    </location>
</feature>
<protein>
    <submittedName>
        <fullName evidence="3">Uncharacterized protein</fullName>
    </submittedName>
</protein>
<reference evidence="3 4" key="1">
    <citation type="journal article" date="2023" name="G3 (Bethesda)">
        <title>A chromosome-length genome assembly and annotation of blackberry (Rubus argutus, cv. 'Hillquist').</title>
        <authorList>
            <person name="Bruna T."/>
            <person name="Aryal R."/>
            <person name="Dudchenko O."/>
            <person name="Sargent D.J."/>
            <person name="Mead D."/>
            <person name="Buti M."/>
            <person name="Cavallini A."/>
            <person name="Hytonen T."/>
            <person name="Andres J."/>
            <person name="Pham M."/>
            <person name="Weisz D."/>
            <person name="Mascagni F."/>
            <person name="Usai G."/>
            <person name="Natali L."/>
            <person name="Bassil N."/>
            <person name="Fernandez G.E."/>
            <person name="Lomsadze A."/>
            <person name="Armour M."/>
            <person name="Olukolu B."/>
            <person name="Poorten T."/>
            <person name="Britton C."/>
            <person name="Davik J."/>
            <person name="Ashrafi H."/>
            <person name="Aiden E.L."/>
            <person name="Borodovsky M."/>
            <person name="Worthington M."/>
        </authorList>
    </citation>
    <scope>NUCLEOTIDE SEQUENCE [LARGE SCALE GENOMIC DNA]</scope>
    <source>
        <strain evidence="3">PI 553951</strain>
    </source>
</reference>
<organism evidence="3 4">
    <name type="scientific">Rubus argutus</name>
    <name type="common">Southern blackberry</name>
    <dbReference type="NCBI Taxonomy" id="59490"/>
    <lineage>
        <taxon>Eukaryota</taxon>
        <taxon>Viridiplantae</taxon>
        <taxon>Streptophyta</taxon>
        <taxon>Embryophyta</taxon>
        <taxon>Tracheophyta</taxon>
        <taxon>Spermatophyta</taxon>
        <taxon>Magnoliopsida</taxon>
        <taxon>eudicotyledons</taxon>
        <taxon>Gunneridae</taxon>
        <taxon>Pentapetalae</taxon>
        <taxon>rosids</taxon>
        <taxon>fabids</taxon>
        <taxon>Rosales</taxon>
        <taxon>Rosaceae</taxon>
        <taxon>Rosoideae</taxon>
        <taxon>Rosoideae incertae sedis</taxon>
        <taxon>Rubus</taxon>
    </lineage>
</organism>
<evidence type="ECO:0000313" key="3">
    <source>
        <dbReference type="EMBL" id="KAK9951647.1"/>
    </source>
</evidence>
<sequence>MEDKVEFKGGEEVKKEEFHSEMKTKDAESCDPKEEKTKEREEKHKNVEDEEKMKTEVTSREIAIEENVKESEEEEKLKDVVEEGKEKNKKDKKRKVDKKGKCNDVGKLKQKLEKIDGKIEALTEKKADIMRQIKEAEGTEKPSYAAVAAS</sequence>
<comment type="caution">
    <text evidence="3">The sequence shown here is derived from an EMBL/GenBank/DDBJ whole genome shotgun (WGS) entry which is preliminary data.</text>
</comment>
<name>A0AAW1YSD3_RUBAR</name>
<dbReference type="Proteomes" id="UP001457282">
    <property type="component" value="Unassembled WGS sequence"/>
</dbReference>
<evidence type="ECO:0000313" key="4">
    <source>
        <dbReference type="Proteomes" id="UP001457282"/>
    </source>
</evidence>
<keyword evidence="4" id="KW-1185">Reference proteome</keyword>
<accession>A0AAW1YSD3</accession>
<dbReference type="EMBL" id="JBEDUW010000001">
    <property type="protein sequence ID" value="KAK9951647.1"/>
    <property type="molecule type" value="Genomic_DNA"/>
</dbReference>
<feature type="region of interest" description="Disordered" evidence="2">
    <location>
        <begin position="1"/>
        <end position="99"/>
    </location>
</feature>
<evidence type="ECO:0000256" key="1">
    <source>
        <dbReference type="SAM" id="Coils"/>
    </source>
</evidence>
<proteinExistence type="predicted"/>
<evidence type="ECO:0000256" key="2">
    <source>
        <dbReference type="SAM" id="MobiDB-lite"/>
    </source>
</evidence>
<feature type="coiled-coil region" evidence="1">
    <location>
        <begin position="105"/>
        <end position="139"/>
    </location>
</feature>
<gene>
    <name evidence="3" type="ORF">M0R45_007084</name>
</gene>
<keyword evidence="1" id="KW-0175">Coiled coil</keyword>
<dbReference type="AlphaFoldDB" id="A0AAW1YSD3"/>